<evidence type="ECO:0000256" key="1">
    <source>
        <dbReference type="ARBA" id="ARBA00004146"/>
    </source>
</evidence>
<feature type="transmembrane region" description="Helical" evidence="12">
    <location>
        <begin position="171"/>
        <end position="189"/>
    </location>
</feature>
<evidence type="ECO:0000256" key="10">
    <source>
        <dbReference type="ARBA" id="ARBA00023329"/>
    </source>
</evidence>
<name>A0A9W9YEL0_9CNID</name>
<comment type="similarity">
    <text evidence="3">Belongs to the TMEM163 family.</text>
</comment>
<dbReference type="InterPro" id="IPR027469">
    <property type="entry name" value="Cation_efflux_TMD_sf"/>
</dbReference>
<comment type="subcellular location">
    <subcellularLocation>
        <location evidence="2">Cytoplasmic vesicle</location>
        <location evidence="2">Secretory vesicle</location>
        <location evidence="2">Synaptic vesicle membrane</location>
        <topology evidence="2">Multi-pass membrane protein</topology>
    </subcellularLocation>
    <subcellularLocation>
        <location evidence="1">Early endosome membrane</location>
    </subcellularLocation>
</comment>
<keyword evidence="10" id="KW-0968">Cytoplasmic vesicle</keyword>
<dbReference type="OrthoDB" id="5980560at2759"/>
<keyword evidence="14" id="KW-1185">Reference proteome</keyword>
<feature type="compositionally biased region" description="Basic and acidic residues" evidence="11">
    <location>
        <begin position="14"/>
        <end position="23"/>
    </location>
</feature>
<dbReference type="AlphaFoldDB" id="A0A9W9YEL0"/>
<feature type="transmembrane region" description="Helical" evidence="12">
    <location>
        <begin position="133"/>
        <end position="151"/>
    </location>
</feature>
<dbReference type="SUPFAM" id="SSF161111">
    <property type="entry name" value="Cation efflux protein transmembrane domain-like"/>
    <property type="match status" value="1"/>
</dbReference>
<feature type="transmembrane region" description="Helical" evidence="12">
    <location>
        <begin position="101"/>
        <end position="121"/>
    </location>
</feature>
<feature type="transmembrane region" description="Helical" evidence="12">
    <location>
        <begin position="273"/>
        <end position="294"/>
    </location>
</feature>
<dbReference type="EMBL" id="MU827781">
    <property type="protein sequence ID" value="KAJ7337329.1"/>
    <property type="molecule type" value="Genomic_DNA"/>
</dbReference>
<dbReference type="Proteomes" id="UP001163046">
    <property type="component" value="Unassembled WGS sequence"/>
</dbReference>
<keyword evidence="8" id="KW-0770">Synapse</keyword>
<evidence type="ECO:0000256" key="8">
    <source>
        <dbReference type="ARBA" id="ARBA00023018"/>
    </source>
</evidence>
<proteinExistence type="inferred from homology"/>
<feature type="transmembrane region" description="Helical" evidence="12">
    <location>
        <begin position="242"/>
        <end position="261"/>
    </location>
</feature>
<evidence type="ECO:0000313" key="14">
    <source>
        <dbReference type="Proteomes" id="UP001163046"/>
    </source>
</evidence>
<evidence type="ECO:0000256" key="4">
    <source>
        <dbReference type="ARBA" id="ARBA00022692"/>
    </source>
</evidence>
<dbReference type="GO" id="GO:0030672">
    <property type="term" value="C:synaptic vesicle membrane"/>
    <property type="evidence" value="ECO:0007669"/>
    <property type="project" value="UniProtKB-SubCell"/>
</dbReference>
<evidence type="ECO:0000256" key="12">
    <source>
        <dbReference type="SAM" id="Phobius"/>
    </source>
</evidence>
<organism evidence="13 14">
    <name type="scientific">Desmophyllum pertusum</name>
    <dbReference type="NCBI Taxonomy" id="174260"/>
    <lineage>
        <taxon>Eukaryota</taxon>
        <taxon>Metazoa</taxon>
        <taxon>Cnidaria</taxon>
        <taxon>Anthozoa</taxon>
        <taxon>Hexacorallia</taxon>
        <taxon>Scleractinia</taxon>
        <taxon>Caryophylliina</taxon>
        <taxon>Caryophylliidae</taxon>
        <taxon>Desmophyllum</taxon>
    </lineage>
</organism>
<keyword evidence="4 12" id="KW-0812">Transmembrane</keyword>
<feature type="transmembrane region" description="Helical" evidence="12">
    <location>
        <begin position="201"/>
        <end position="221"/>
    </location>
</feature>
<evidence type="ECO:0008006" key="15">
    <source>
        <dbReference type="Google" id="ProtNLM"/>
    </source>
</evidence>
<evidence type="ECO:0000256" key="5">
    <source>
        <dbReference type="ARBA" id="ARBA00022753"/>
    </source>
</evidence>
<dbReference type="PANTHER" id="PTHR31937">
    <property type="entry name" value="TRANSMEMBRANE PROTEIN 163"/>
    <property type="match status" value="1"/>
</dbReference>
<evidence type="ECO:0000256" key="7">
    <source>
        <dbReference type="ARBA" id="ARBA00022989"/>
    </source>
</evidence>
<keyword evidence="9 12" id="KW-0472">Membrane</keyword>
<dbReference type="InterPro" id="IPR026765">
    <property type="entry name" value="Tmem163"/>
</dbReference>
<evidence type="ECO:0000256" key="6">
    <source>
        <dbReference type="ARBA" id="ARBA00022833"/>
    </source>
</evidence>
<evidence type="ECO:0000256" key="11">
    <source>
        <dbReference type="SAM" id="MobiDB-lite"/>
    </source>
</evidence>
<protein>
    <recommendedName>
        <fullName evidence="15">Transmembrane protein 163</fullName>
    </recommendedName>
</protein>
<accession>A0A9W9YEL0</accession>
<feature type="region of interest" description="Disordered" evidence="11">
    <location>
        <begin position="1"/>
        <end position="35"/>
    </location>
</feature>
<keyword evidence="5" id="KW-0967">Endosome</keyword>
<dbReference type="PANTHER" id="PTHR31937:SF2">
    <property type="entry name" value="TRANSMEMBRANE PROTEIN 163"/>
    <property type="match status" value="1"/>
</dbReference>
<keyword evidence="6" id="KW-0862">Zinc</keyword>
<evidence type="ECO:0000256" key="3">
    <source>
        <dbReference type="ARBA" id="ARBA00008731"/>
    </source>
</evidence>
<sequence>MTKNCPWRRNGGKRNSDSEEEKLPGAFLDPEQNLNSSGSTNHCILAPKISRNFVADFPPPNEDELQNSGSTPCVSIMDENISKDHAKRKIPEHIRKRWRKAAICVTVICIVVSLIITIASFQSAGAYNSSSALALAFDTANAVICSSVVLWRFKSSKNGSLGYKRERITCVVFGVSFVLSGALTTALSIKRIVEQDHPTKTFSIAVVLTVGCISYFILAALQCYISKKLRSSAMLGSSLDSGLSAGLMVGLLISDCTYVFAHTDLWYLDHSMAILISLISMLCGVQIFVEVLVYKALPIDALP</sequence>
<gene>
    <name evidence="13" type="ORF">OS493_010191</name>
</gene>
<evidence type="ECO:0000256" key="9">
    <source>
        <dbReference type="ARBA" id="ARBA00023136"/>
    </source>
</evidence>
<dbReference type="Gene3D" id="1.20.1510.10">
    <property type="entry name" value="Cation efflux protein transmembrane domain"/>
    <property type="match status" value="1"/>
</dbReference>
<comment type="caution">
    <text evidence="13">The sequence shown here is derived from an EMBL/GenBank/DDBJ whole genome shotgun (WGS) entry which is preliminary data.</text>
</comment>
<evidence type="ECO:0000256" key="2">
    <source>
        <dbReference type="ARBA" id="ARBA00004644"/>
    </source>
</evidence>
<evidence type="ECO:0000313" key="13">
    <source>
        <dbReference type="EMBL" id="KAJ7337329.1"/>
    </source>
</evidence>
<reference evidence="13" key="1">
    <citation type="submission" date="2023-01" db="EMBL/GenBank/DDBJ databases">
        <title>Genome assembly of the deep-sea coral Lophelia pertusa.</title>
        <authorList>
            <person name="Herrera S."/>
            <person name="Cordes E."/>
        </authorList>
    </citation>
    <scope>NUCLEOTIDE SEQUENCE</scope>
    <source>
        <strain evidence="13">USNM1676648</strain>
        <tissue evidence="13">Polyp</tissue>
    </source>
</reference>
<dbReference type="GO" id="GO:0031901">
    <property type="term" value="C:early endosome membrane"/>
    <property type="evidence" value="ECO:0007669"/>
    <property type="project" value="UniProtKB-SubCell"/>
</dbReference>
<keyword evidence="7 12" id="KW-1133">Transmembrane helix</keyword>